<dbReference type="EC" id="6.3.3.2" evidence="5"/>
<evidence type="ECO:0000313" key="6">
    <source>
        <dbReference type="EMBL" id="OGI63819.1"/>
    </source>
</evidence>
<evidence type="ECO:0000256" key="4">
    <source>
        <dbReference type="PIRSR" id="PIRSR006806-1"/>
    </source>
</evidence>
<dbReference type="PANTHER" id="PTHR23407:SF1">
    <property type="entry name" value="5-FORMYLTETRAHYDROFOLATE CYCLO-LIGASE"/>
    <property type="match status" value="1"/>
</dbReference>
<evidence type="ECO:0000256" key="1">
    <source>
        <dbReference type="ARBA" id="ARBA00010638"/>
    </source>
</evidence>
<dbReference type="GO" id="GO:0030272">
    <property type="term" value="F:5-formyltetrahydrofolate cyclo-ligase activity"/>
    <property type="evidence" value="ECO:0007669"/>
    <property type="project" value="UniProtKB-EC"/>
</dbReference>
<dbReference type="GO" id="GO:0035999">
    <property type="term" value="P:tetrahydrofolate interconversion"/>
    <property type="evidence" value="ECO:0007669"/>
    <property type="project" value="TreeGrafter"/>
</dbReference>
<accession>A0A1F6V2Q3</accession>
<dbReference type="AlphaFoldDB" id="A0A1F6V2Q3"/>
<keyword evidence="6" id="KW-0436">Ligase</keyword>
<dbReference type="Proteomes" id="UP000179076">
    <property type="component" value="Unassembled WGS sequence"/>
</dbReference>
<dbReference type="NCBIfam" id="TIGR02727">
    <property type="entry name" value="MTHFS_bact"/>
    <property type="match status" value="1"/>
</dbReference>
<dbReference type="GO" id="GO:0009396">
    <property type="term" value="P:folic acid-containing compound biosynthetic process"/>
    <property type="evidence" value="ECO:0007669"/>
    <property type="project" value="TreeGrafter"/>
</dbReference>
<keyword evidence="5" id="KW-0479">Metal-binding</keyword>
<dbReference type="SUPFAM" id="SSF100950">
    <property type="entry name" value="NagB/RpiA/CoA transferase-like"/>
    <property type="match status" value="1"/>
</dbReference>
<dbReference type="InterPro" id="IPR002698">
    <property type="entry name" value="FTHF_cligase"/>
</dbReference>
<evidence type="ECO:0000256" key="5">
    <source>
        <dbReference type="RuleBase" id="RU361279"/>
    </source>
</evidence>
<dbReference type="GO" id="GO:0005524">
    <property type="term" value="F:ATP binding"/>
    <property type="evidence" value="ECO:0007669"/>
    <property type="project" value="UniProtKB-KW"/>
</dbReference>
<evidence type="ECO:0000256" key="3">
    <source>
        <dbReference type="ARBA" id="ARBA00022840"/>
    </source>
</evidence>
<keyword evidence="3 4" id="KW-0067">ATP-binding</keyword>
<comment type="catalytic activity">
    <reaction evidence="5">
        <text>(6S)-5-formyl-5,6,7,8-tetrahydrofolate + ATP = (6R)-5,10-methenyltetrahydrofolate + ADP + phosphate</text>
        <dbReference type="Rhea" id="RHEA:10488"/>
        <dbReference type="ChEBI" id="CHEBI:30616"/>
        <dbReference type="ChEBI" id="CHEBI:43474"/>
        <dbReference type="ChEBI" id="CHEBI:57455"/>
        <dbReference type="ChEBI" id="CHEBI:57457"/>
        <dbReference type="ChEBI" id="CHEBI:456216"/>
        <dbReference type="EC" id="6.3.3.2"/>
    </reaction>
</comment>
<dbReference type="EMBL" id="MFSP01000147">
    <property type="protein sequence ID" value="OGI63819.1"/>
    <property type="molecule type" value="Genomic_DNA"/>
</dbReference>
<keyword evidence="5" id="KW-0460">Magnesium</keyword>
<reference evidence="6 7" key="1">
    <citation type="journal article" date="2016" name="Nat. Commun.">
        <title>Thousands of microbial genomes shed light on interconnected biogeochemical processes in an aquifer system.</title>
        <authorList>
            <person name="Anantharaman K."/>
            <person name="Brown C.T."/>
            <person name="Hug L.A."/>
            <person name="Sharon I."/>
            <person name="Castelle C.J."/>
            <person name="Probst A.J."/>
            <person name="Thomas B.C."/>
            <person name="Singh A."/>
            <person name="Wilkins M.J."/>
            <person name="Karaoz U."/>
            <person name="Brodie E.L."/>
            <person name="Williams K.H."/>
            <person name="Hubbard S.S."/>
            <person name="Banfield J.F."/>
        </authorList>
    </citation>
    <scope>NUCLEOTIDE SEQUENCE [LARGE SCALE GENOMIC DNA]</scope>
</reference>
<dbReference type="Gene3D" id="3.40.50.10420">
    <property type="entry name" value="NagB/RpiA/CoA transferase-like"/>
    <property type="match status" value="1"/>
</dbReference>
<sequence length="187" mass="21239">MRIKLRAARAALSPAERQVAAARVLANLAGLRLFRVSRRVACYLPNDGEIDTSGIIERLWRMRQDVFLPVLSRLRHDRLWFAPATPGMQLAPNRYGIPEPRVAARALVRAQEIDLILLPLVAFDKNGNRLGRGAGFYDRSLAFLRHRRFLRTPHVIGLAYDFQRVPTIDTDPWDVALDGVVTDRSVY</sequence>
<evidence type="ECO:0000256" key="2">
    <source>
        <dbReference type="ARBA" id="ARBA00022741"/>
    </source>
</evidence>
<comment type="caution">
    <text evidence="6">The sequence shown here is derived from an EMBL/GenBank/DDBJ whole genome shotgun (WGS) entry which is preliminary data.</text>
</comment>
<protein>
    <recommendedName>
        <fullName evidence="5">5-formyltetrahydrofolate cyclo-ligase</fullName>
        <ecNumber evidence="5">6.3.3.2</ecNumber>
    </recommendedName>
</protein>
<dbReference type="PIRSF" id="PIRSF006806">
    <property type="entry name" value="FTHF_cligase"/>
    <property type="match status" value="1"/>
</dbReference>
<feature type="binding site" evidence="4">
    <location>
        <position position="44"/>
    </location>
    <ligand>
        <name>substrate</name>
    </ligand>
</feature>
<keyword evidence="2 4" id="KW-0547">Nucleotide-binding</keyword>
<proteinExistence type="inferred from homology"/>
<feature type="binding site" evidence="4">
    <location>
        <begin position="129"/>
        <end position="137"/>
    </location>
    <ligand>
        <name>ATP</name>
        <dbReference type="ChEBI" id="CHEBI:30616"/>
    </ligand>
</feature>
<comment type="similarity">
    <text evidence="1 5">Belongs to the 5-formyltetrahydrofolate cyclo-ligase family.</text>
</comment>
<name>A0A1F6V2Q3_9PROT</name>
<dbReference type="GO" id="GO:0046872">
    <property type="term" value="F:metal ion binding"/>
    <property type="evidence" value="ECO:0007669"/>
    <property type="project" value="UniProtKB-KW"/>
</dbReference>
<dbReference type="PANTHER" id="PTHR23407">
    <property type="entry name" value="ATPASE INHIBITOR/5-FORMYLTETRAHYDROFOLATE CYCLO-LIGASE"/>
    <property type="match status" value="1"/>
</dbReference>
<gene>
    <name evidence="6" type="ORF">A2W18_09090</name>
</gene>
<evidence type="ECO:0000313" key="7">
    <source>
        <dbReference type="Proteomes" id="UP000179076"/>
    </source>
</evidence>
<comment type="cofactor">
    <cofactor evidence="5">
        <name>Mg(2+)</name>
        <dbReference type="ChEBI" id="CHEBI:18420"/>
    </cofactor>
</comment>
<dbReference type="Pfam" id="PF01812">
    <property type="entry name" value="5-FTHF_cyc-lig"/>
    <property type="match status" value="1"/>
</dbReference>
<organism evidence="6 7">
    <name type="scientific">Candidatus Muproteobacteria bacterium RBG_16_60_9</name>
    <dbReference type="NCBI Taxonomy" id="1817755"/>
    <lineage>
        <taxon>Bacteria</taxon>
        <taxon>Pseudomonadati</taxon>
        <taxon>Pseudomonadota</taxon>
        <taxon>Candidatus Muproteobacteria</taxon>
    </lineage>
</organism>
<dbReference type="InterPro" id="IPR024185">
    <property type="entry name" value="FTHF_cligase-like_sf"/>
</dbReference>
<dbReference type="InterPro" id="IPR037171">
    <property type="entry name" value="NagB/RpiA_transferase-like"/>
</dbReference>
<feature type="binding site" evidence="4">
    <location>
        <position position="49"/>
    </location>
    <ligand>
        <name>substrate</name>
    </ligand>
</feature>